<dbReference type="GO" id="GO:0003677">
    <property type="term" value="F:DNA binding"/>
    <property type="evidence" value="ECO:0007669"/>
    <property type="project" value="UniProtKB-KW"/>
</dbReference>
<dbReference type="EMBL" id="AP015030">
    <property type="protein sequence ID" value="BAW26838.1"/>
    <property type="molecule type" value="Genomic_DNA"/>
</dbReference>
<dbReference type="RefSeq" id="WP_231995366.1">
    <property type="nucleotide sequence ID" value="NZ_AP015030.1"/>
</dbReference>
<geneLocation type="plasmid" evidence="3">
    <name>pkf715a dna</name>
</geneLocation>
<keyword evidence="2" id="KW-0614">Plasmid</keyword>
<dbReference type="InterPro" id="IPR013321">
    <property type="entry name" value="Arc_rbn_hlx_hlx"/>
</dbReference>
<dbReference type="Gene3D" id="1.10.1220.10">
    <property type="entry name" value="Met repressor-like"/>
    <property type="match status" value="1"/>
</dbReference>
<dbReference type="Pfam" id="PF03869">
    <property type="entry name" value="Arc"/>
    <property type="match status" value="1"/>
</dbReference>
<reference evidence="2 3" key="1">
    <citation type="submission" date="2015-11" db="EMBL/GenBank/DDBJ databases">
        <title>Complete genome sequencing of a biphenyl-degrading bacterium, Pseudomonas putida KF715 (=NBRC110667).</title>
        <authorList>
            <person name="Suenaga H."/>
            <person name="Fujihara N."/>
            <person name="Watanabe T."/>
            <person name="Hirose J."/>
            <person name="Kimura N."/>
            <person name="Yamazoe A."/>
            <person name="Hosoyama A."/>
            <person name="Shimodaira J."/>
            <person name="Furukawa K."/>
        </authorList>
    </citation>
    <scope>NUCLEOTIDE SEQUENCE [LARGE SCALE GENOMIC DNA]</scope>
    <source>
        <strain evidence="2 3">KF715</strain>
        <plasmid evidence="3">Plasmid pkf715a dna</plasmid>
    </source>
</reference>
<proteinExistence type="predicted"/>
<evidence type="ECO:0000313" key="3">
    <source>
        <dbReference type="Proteomes" id="UP000218731"/>
    </source>
</evidence>
<name>A0A1L7NMY3_PSEPU</name>
<gene>
    <name evidence="2" type="ORF">KF715C_pA3330</name>
</gene>
<dbReference type="SUPFAM" id="SSF47598">
    <property type="entry name" value="Ribbon-helix-helix"/>
    <property type="match status" value="1"/>
</dbReference>
<evidence type="ECO:0000259" key="1">
    <source>
        <dbReference type="Pfam" id="PF03869"/>
    </source>
</evidence>
<evidence type="ECO:0000313" key="2">
    <source>
        <dbReference type="EMBL" id="BAW26838.1"/>
    </source>
</evidence>
<dbReference type="Proteomes" id="UP000218731">
    <property type="component" value="Plasmid pKF715A"/>
</dbReference>
<accession>A0A1L7NMY3</accession>
<dbReference type="InterPro" id="IPR010985">
    <property type="entry name" value="Ribbon_hlx_hlx"/>
</dbReference>
<sequence length="183" mass="19695">MKGLSNPLAIAAMQRAITAARIGPAPRPKYSSRTADKFVIRGFDELFDELAAIGRHQGRSLNSESVAAVLEALAGVKRAAAMVNILKAHLGEDVAARILAEVPSFDLAKCKSPRKFVMRLPPSVRDTIREGVVNAVAEQSTGTKSMNTWLLDALVDWINTQRQQYALLAASIAMEQGALTGPQ</sequence>
<feature type="domain" description="Arc-like DNA binding" evidence="1">
    <location>
        <begin position="32"/>
        <end position="73"/>
    </location>
</feature>
<dbReference type="GO" id="GO:0006355">
    <property type="term" value="P:regulation of DNA-templated transcription"/>
    <property type="evidence" value="ECO:0007669"/>
    <property type="project" value="InterPro"/>
</dbReference>
<dbReference type="InterPro" id="IPR005569">
    <property type="entry name" value="Arc_DNA-bd_dom"/>
</dbReference>
<protein>
    <submittedName>
        <fullName evidence="2">Putative DNA-binding protein</fullName>
    </submittedName>
</protein>
<organism evidence="2 3">
    <name type="scientific">Pseudomonas putida</name>
    <name type="common">Arthrobacter siderocapsulatus</name>
    <dbReference type="NCBI Taxonomy" id="303"/>
    <lineage>
        <taxon>Bacteria</taxon>
        <taxon>Pseudomonadati</taxon>
        <taxon>Pseudomonadota</taxon>
        <taxon>Gammaproteobacteria</taxon>
        <taxon>Pseudomonadales</taxon>
        <taxon>Pseudomonadaceae</taxon>
        <taxon>Pseudomonas</taxon>
    </lineage>
</organism>
<keyword evidence="2" id="KW-0238">DNA-binding</keyword>
<dbReference type="AlphaFoldDB" id="A0A1L7NMY3"/>